<dbReference type="Gene3D" id="3.90.180.10">
    <property type="entry name" value="Medium-chain alcohol dehydrogenases, catalytic domain"/>
    <property type="match status" value="1"/>
</dbReference>
<dbReference type="Gene3D" id="3.30.70.3290">
    <property type="match status" value="2"/>
</dbReference>
<dbReference type="KEGG" id="mtua:CSH63_31745"/>
<dbReference type="Pfam" id="PF22953">
    <property type="entry name" value="SpnB_Rossmann"/>
    <property type="match status" value="1"/>
</dbReference>
<evidence type="ECO:0000256" key="7">
    <source>
        <dbReference type="ARBA" id="ARBA00023268"/>
    </source>
</evidence>
<feature type="domain" description="Carrier" evidence="11">
    <location>
        <begin position="1354"/>
        <end position="1432"/>
    </location>
</feature>
<feature type="domain" description="Ketosynthase family 3 (KS3)" evidence="12">
    <location>
        <begin position="34"/>
        <end position="440"/>
    </location>
</feature>
<dbReference type="InterPro" id="IPR049552">
    <property type="entry name" value="PKS_DH_N"/>
</dbReference>
<evidence type="ECO:0000256" key="5">
    <source>
        <dbReference type="ARBA" id="ARBA00022679"/>
    </source>
</evidence>
<comment type="pathway">
    <text evidence="2">Antibiotic biosynthesis.</text>
</comment>
<dbReference type="InterPro" id="IPR001227">
    <property type="entry name" value="Ac_transferase_dom_sf"/>
</dbReference>
<dbReference type="SUPFAM" id="SSF47336">
    <property type="entry name" value="ACP-like"/>
    <property type="match status" value="2"/>
</dbReference>
<dbReference type="Gene3D" id="3.40.366.10">
    <property type="entry name" value="Malonyl-Coenzyme A Acyl Carrier Protein, domain 2"/>
    <property type="match status" value="2"/>
</dbReference>
<dbReference type="SUPFAM" id="SSF55048">
    <property type="entry name" value="Probable ACP-binding domain of malonyl-CoA ACP transacylase"/>
    <property type="match status" value="2"/>
</dbReference>
<keyword evidence="3" id="KW-0596">Phosphopantetheine</keyword>
<feature type="coiled-coil region" evidence="10">
    <location>
        <begin position="5"/>
        <end position="32"/>
    </location>
</feature>
<feature type="domain" description="Carrier" evidence="11">
    <location>
        <begin position="3379"/>
        <end position="3457"/>
    </location>
</feature>
<evidence type="ECO:0000256" key="10">
    <source>
        <dbReference type="SAM" id="Coils"/>
    </source>
</evidence>
<evidence type="ECO:0000256" key="8">
    <source>
        <dbReference type="ARBA" id="ARBA00023315"/>
    </source>
</evidence>
<feature type="region of interest" description="C-terminal hotdog fold" evidence="9">
    <location>
        <begin position="2458"/>
        <end position="2592"/>
    </location>
</feature>
<feature type="active site" description="Proton donor; for dehydratase activity" evidence="9">
    <location>
        <position position="2516"/>
    </location>
</feature>
<dbReference type="InterPro" id="IPR020843">
    <property type="entry name" value="ER"/>
</dbReference>
<dbReference type="GO" id="GO:0016491">
    <property type="term" value="F:oxidoreductase activity"/>
    <property type="evidence" value="ECO:0007669"/>
    <property type="project" value="InterPro"/>
</dbReference>
<dbReference type="PANTHER" id="PTHR43775:SF51">
    <property type="entry name" value="INACTIVE PHENOLPHTHIOCEROL SYNTHESIS POLYKETIDE SYNTHASE TYPE I PKS1-RELATED"/>
    <property type="match status" value="1"/>
</dbReference>
<dbReference type="SMART" id="SM00827">
    <property type="entry name" value="PKS_AT"/>
    <property type="match status" value="2"/>
</dbReference>
<dbReference type="FunFam" id="3.40.50.720:FF:000209">
    <property type="entry name" value="Polyketide synthase Pks12"/>
    <property type="match status" value="1"/>
</dbReference>
<dbReference type="FunFam" id="3.40.47.10:FF:000019">
    <property type="entry name" value="Polyketide synthase type I"/>
    <property type="match status" value="2"/>
</dbReference>
<evidence type="ECO:0000256" key="9">
    <source>
        <dbReference type="PROSITE-ProRule" id="PRU01363"/>
    </source>
</evidence>
<evidence type="ECO:0000256" key="3">
    <source>
        <dbReference type="ARBA" id="ARBA00022450"/>
    </source>
</evidence>
<dbReference type="Pfam" id="PF00550">
    <property type="entry name" value="PP-binding"/>
    <property type="match status" value="2"/>
</dbReference>
<dbReference type="InterPro" id="IPR018201">
    <property type="entry name" value="Ketoacyl_synth_AS"/>
</dbReference>
<dbReference type="InterPro" id="IPR042104">
    <property type="entry name" value="PKS_dehydratase_sf"/>
</dbReference>
<sequence length="3538" mass="367854">MTYSAEKVADALRTSLREVERLRRQNQELLDAAREPIAVVGMACRFPGGVGSPEALWGVVGSGVDVVSAAPADRGWGRGWRGGFLVGAADFDAELFGISPREALAMDPQQRLLLETAWEGLERAGIDPMSLRGSRTGVFAGSNGEWYGAVRGDDGGSMMGTATSFLAGRVSYSFGFEGPAVTVDTACSSSLVAIHLAAQSLRSGESSLALAGGVTVMSSPLVLEEFERQGGLASDGRCRAFGVGADGTVLGEGVGVLVLERLSDARRGGRRVLAVVRGSAVNQDGASNGLTAPNGPSQQRVIRQALASAGVVASGVDVVEGHGTGTRLGDPIEAQALLATYGAGRGGGGPLWLGSVKSNIGHTQAAAGVAGVIKMVMAMRWGVLPASLHVDEPSPFVDWSVGGVELLTVSRPWPVVDRPRRAGVSSFGISGTNAHVILEQGEESGVVGPVVEGPVPLLLSGHSVQAVRDQAARLGDWLAAADADGDAVGVGGVGVGGVASGLIRSRAVLDYRAVVVAGDRGEAVAGLAGVSPVVAGSAPVVGFVFSGQGAQRWRMGEGLRRFPVFRDVLEEVCGCFPGLGEVLFGGDAEAVTATGWAQPGLFAVEVALFRLLESWNVRPGVLVGHSIGEVAAAHVAGVLSLPDACRLVSARAGLMQALPVGGVMAAVEATEAEVSVLVEVEPLVSVAAVNASRAVVVSGDEAGVRRVVAGLPGRRVRWLPVSHGFHSPLMEPMLADFAAVCEGLTFHPPRLPMVSTVTGGEADWTDPGYWVEQVRATVRFADAVRAGGDVDRWVEIGPDTVLAPMIAADDRDAVGLLRRDRDEVHTLLTGVGHLWASGTPVDWTTIVPDHGPVDLPTYPFQHQRYWPAHRTPPTTDGADWRYVVRWEAVQEPKQSSSDGVWLLVAEEGHELTEQCAAVLASTGRTPVVVVAEAGTSRAGLAAQLRDVLAGRPAEGVLRLGSGGDDRRQVETLATLMQALADAEVDGRLWQTTTGAVAVGPDETVRPWQAAVWGMGQVAALEEPQRWGGLIDLPGEIDPEVAARLVRQVTGASGEDQVALRAGGAYARRLARGTTGTGRPWEPRGTVLVTGGTGALGAHAARWLARNGADHVVLASRRGPDAECAEDLRAELEDAGVRVTVAACDIADREALAALLGRIEDEHPLTGVIHAAGVGEYRPLLETTADDADEVLAAKTQGAANLDDLLGHRPLDAFVLYSSVAAAWGYAGGARYAAANAYLDGLARQRHDRGLAATSIAWGSWAGAGMALTAPERVLERNGVRTMAPETAVQALRRVADQPHVIVADIAWERFTPTYTVARPSPLLAGLPEVAEILRPAAPESDAASSALAGLSAAERRTELLQLIREEAARVLGHESGEAIGTDRAFRDLGFDSLTAVEFRDRLGRRIEMPLPGTLVFDHPTAVRLAEHLDGLIAGSAPETPAGPDLAASDEPIAIVGMACRFPAGVRSPEELWQLVMDGTDAVMPFPTDRGWDLDLLGDPDPQRPGTSRAREGAFLSDAADFDAAFFGISPREALAMDPQQRLLLETAWEAVERAGMDPSALRATPTGVFVGMSEQNYADHLRGSGAEFDGHLLTGNTASVASGRLAYVLGLEGPAVTVDTACSSSLVAIHLAAQSLRSGESSLALAGGVTVMSTPEAFVEFTRQGGLAPDGRCKSFAGAADGTGWGEGVGVLVLERLSDARRGGRRVLAVVRGSAVNQDGASNGLTAPNGPSQQRVIRQALASAGVVASGVDVVEGHGTGTRLGDPIEAQALLATYGAGRGGGGPLWLGSVKSNIGHTQAAAGVAGVIKMVMAMRWGVLPASLHVDEPSPFVDWSVGGVELLTVSRPWPVVDRPRRAGVSSFGISGTNAHVILEQGEESGVVGPVVEGPVPLLLSGHSVQAVRDQAARLGDWLAAADADGDAVGVGGVGVGGVASGLIRSRAVLDYRAVVVAGDRGEAVAGLAGVSPVVAGSAPVVGFVFSGQGAQRWRMGEGLRRFPVFRDVLEEVCGCFPGLGEVLFGGDAEAVTATGWAQPGLFAVEVALFRLLESWNVRPGVLVGHSIGEVAAAHVAGVLSLPDACRLVSARAGLMQALPVGGVMAAVEATEAEVSVLVEVEPLVSVAAVNASRAVVVSGDEAGVRRVVAGLPGRRVRWLPVSHGFHSPLMEPMLADFAAVCEGLTFHPPRLPMVSTVTGGEADWTDPGYWVEQVRATVRFADAVRAGGDVDRWVEIGPDTVLAPMIAADDRDAVGLLRRDRDEVHTLLTGVGHLWASGTPVDWTTIVPDHGPVDLPTYPFQHQRYWPQPIDRPTDVAGHGLTSTGHPALTVRVPAADGGELRFTGRFAPPVQPWLADHTVLGSVIVPGTAIVDLLLTAGSHAGCASLAELTLETPLILDDDQGVRLQLVVRAADDSGTRPAELYAQPATAPADAPWQRHAVALLTAAAAPAAPADQPWPPAGAEPLDPEDVYARLSALGLGYGPAFRAVRRVWRAGDDLIAEVGVASDGAAAFAIHPALLDGALHPAVLDDVDERAARVPFAWRGVSVHRTGATELRVRLRRLDAGTLSLNATDPDGVPVVSVERLDVRPLAAPAATNDDLYRVEWLSVTLPPERQTTAAIVGPNPWGITAPAGSFSDLAEAAAAGVEPIVCCGDGEQDPEAVRRSTTELLDTVRAWLADDRFAGTVLTVLTRRAVATGPGDDPADLAAAAGWGLLRSAQAEHPGRIRLIDTDAETPADLLRSALAADLPELALRRGRGYVRRLVRTATDPVLAVPDGNWRLGTSTPGTLDGLALLPETELTTPPGPGRVRVAVRAAGVNFRDVLAVLGMYPGEVDLGVEGSGVVLEAGPGAPGLRPGDRVAGLLDGAFSPVADADHRLLFRMPDEWTFAEAAAVPITYLTAYYALVDLAGLKPGERVLIHAAAGGVGTAAVQLARHLGADVFATASPAKWPALRAAGLAEDRIASSRDLGFEERFRALTDGRGVDVVLDSLADEYVDASLRLLGAGGRFLEMGKSDVRDPETVARAHPGVRYQAFDTKEAGPERIAEMYAELLRLFATGSLRLPPLTAWDVRRAPAALRALSRAELVGKAVLTMPRALRAGGTVLITGGTGALGAHLARHLVISHGVRSLLLTSRRGPDAPGAADLTAELAAAGADVTVLACDAADDQALAGALSRIPEDRPLSGVVHAAGVLDDGVLTALTPDRLAAVLRPKVDGAWNLHRRTAHLDLDLFVLYSAAAATLGSPGQANYAAANAYLDGLAAHRQARGLPGRSLAWGPWAAESGGMAAVLEDRDSARLSRAGLVPLTVEQGLFLYDAAEASVDPLLAPIRMNLPALQEPDADGLPSVLGELVRRRPNRATTAAVPAPSAVPLADRLAGRDSAEQLAELLEFVRGETAGVLGYAEAAEVEPEHAFKEMGMDSLTSVELRNRLAAGTDLRLPAALAFDQPTPAAVAGYLHGLLCTVADPAEQALAALDGLETMLAQVSSDDPARDRLTSRLQGLLGKLGSIGADAGSAVAVHDLASASADEVLAFIDSELGGLN</sequence>
<evidence type="ECO:0000256" key="1">
    <source>
        <dbReference type="ARBA" id="ARBA00001957"/>
    </source>
</evidence>
<evidence type="ECO:0000259" key="13">
    <source>
        <dbReference type="PROSITE" id="PS52019"/>
    </source>
</evidence>
<evidence type="ECO:0000259" key="12">
    <source>
        <dbReference type="PROSITE" id="PS52004"/>
    </source>
</evidence>
<dbReference type="SMART" id="SM00823">
    <property type="entry name" value="PKS_PP"/>
    <property type="match status" value="2"/>
</dbReference>
<dbReference type="Pfam" id="PF14765">
    <property type="entry name" value="PS-DH"/>
    <property type="match status" value="1"/>
</dbReference>
<dbReference type="Pfam" id="PF08240">
    <property type="entry name" value="ADH_N"/>
    <property type="match status" value="1"/>
</dbReference>
<dbReference type="Pfam" id="PF16197">
    <property type="entry name" value="KAsynt_C_assoc"/>
    <property type="match status" value="2"/>
</dbReference>
<name>A0A386WWT2_9ACTN</name>
<evidence type="ECO:0000313" key="15">
    <source>
        <dbReference type="Proteomes" id="UP000267804"/>
    </source>
</evidence>
<dbReference type="SMART" id="SM00822">
    <property type="entry name" value="PKS_KR"/>
    <property type="match status" value="2"/>
</dbReference>
<dbReference type="InterPro" id="IPR020841">
    <property type="entry name" value="PKS_Beta-ketoAc_synthase_dom"/>
</dbReference>
<dbReference type="Gene3D" id="3.40.50.11460">
    <property type="match status" value="1"/>
</dbReference>
<feature type="active site" description="Proton acceptor; for dehydratase activity" evidence="9">
    <location>
        <position position="2353"/>
    </location>
</feature>
<dbReference type="Pfam" id="PF21089">
    <property type="entry name" value="PKS_DH_N"/>
    <property type="match status" value="1"/>
</dbReference>
<dbReference type="GO" id="GO:0031177">
    <property type="term" value="F:phosphopantetheine binding"/>
    <property type="evidence" value="ECO:0007669"/>
    <property type="project" value="InterPro"/>
</dbReference>
<dbReference type="Pfam" id="PF00698">
    <property type="entry name" value="Acyl_transf_1"/>
    <property type="match status" value="2"/>
</dbReference>
<dbReference type="SMART" id="SM00829">
    <property type="entry name" value="PKS_ER"/>
    <property type="match status" value="1"/>
</dbReference>
<evidence type="ECO:0000256" key="2">
    <source>
        <dbReference type="ARBA" id="ARBA00004792"/>
    </source>
</evidence>
<reference evidence="14 15" key="1">
    <citation type="submission" date="2017-10" db="EMBL/GenBank/DDBJ databases">
        <title>Integration of genomic and chemical information greatly accelerates assignment of the full stereostructure of myelolactone, a potent inhibitor of myeloma from a marine-derived Micromonospora.</title>
        <authorList>
            <person name="Kim M.C."/>
            <person name="Machado H."/>
            <person name="Jensen P.R."/>
            <person name="Fenical W."/>
        </authorList>
    </citation>
    <scope>NUCLEOTIDE SEQUENCE [LARGE SCALE GENOMIC DNA]</scope>
    <source>
        <strain evidence="14 15">CNY-010</strain>
    </source>
</reference>
<dbReference type="GO" id="GO:0006633">
    <property type="term" value="P:fatty acid biosynthetic process"/>
    <property type="evidence" value="ECO:0007669"/>
    <property type="project" value="InterPro"/>
</dbReference>
<dbReference type="CDD" id="cd00833">
    <property type="entry name" value="PKS"/>
    <property type="match status" value="2"/>
</dbReference>
<dbReference type="InterPro" id="IPR014043">
    <property type="entry name" value="Acyl_transferase_dom"/>
</dbReference>
<proteinExistence type="predicted"/>
<dbReference type="InterPro" id="IPR011032">
    <property type="entry name" value="GroES-like_sf"/>
</dbReference>
<dbReference type="InterPro" id="IPR049900">
    <property type="entry name" value="PKS_mFAS_DH"/>
</dbReference>
<dbReference type="InterPro" id="IPR015083">
    <property type="entry name" value="NorB/c/GfsB-D-like_docking"/>
</dbReference>
<dbReference type="PROSITE" id="PS50075">
    <property type="entry name" value="CARRIER"/>
    <property type="match status" value="2"/>
</dbReference>
<dbReference type="EMBL" id="CP024087">
    <property type="protein sequence ID" value="AYF31948.1"/>
    <property type="molecule type" value="Genomic_DNA"/>
</dbReference>
<protein>
    <submittedName>
        <fullName evidence="14">Polyketide synthase</fullName>
    </submittedName>
</protein>
<dbReference type="InterPro" id="IPR032821">
    <property type="entry name" value="PKS_assoc"/>
</dbReference>
<dbReference type="InterPro" id="IPR036736">
    <property type="entry name" value="ACP-like_sf"/>
</dbReference>
<dbReference type="Pfam" id="PF13602">
    <property type="entry name" value="ADH_zinc_N_2"/>
    <property type="match status" value="1"/>
</dbReference>
<dbReference type="InterPro" id="IPR013154">
    <property type="entry name" value="ADH-like_N"/>
</dbReference>
<dbReference type="InterPro" id="IPR013968">
    <property type="entry name" value="PKS_KR"/>
</dbReference>
<dbReference type="Gene3D" id="3.40.47.10">
    <property type="match status" value="2"/>
</dbReference>
<organism evidence="14 15">
    <name type="scientific">Micromonospora tulbaghiae</name>
    <dbReference type="NCBI Taxonomy" id="479978"/>
    <lineage>
        <taxon>Bacteria</taxon>
        <taxon>Bacillati</taxon>
        <taxon>Actinomycetota</taxon>
        <taxon>Actinomycetes</taxon>
        <taxon>Micromonosporales</taxon>
        <taxon>Micromonosporaceae</taxon>
        <taxon>Micromonospora</taxon>
    </lineage>
</organism>
<dbReference type="CDD" id="cd05195">
    <property type="entry name" value="enoyl_red"/>
    <property type="match status" value="1"/>
</dbReference>
<dbReference type="InterPro" id="IPR014031">
    <property type="entry name" value="Ketoacyl_synth_C"/>
</dbReference>
<dbReference type="FunFam" id="1.10.1200.10:FF:000007">
    <property type="entry name" value="Probable polyketide synthase pks17"/>
    <property type="match status" value="1"/>
</dbReference>
<keyword evidence="10" id="KW-0175">Coiled coil</keyword>
<evidence type="ECO:0000256" key="4">
    <source>
        <dbReference type="ARBA" id="ARBA00022553"/>
    </source>
</evidence>
<dbReference type="Pfam" id="PF00109">
    <property type="entry name" value="ketoacyl-synt"/>
    <property type="match status" value="2"/>
</dbReference>
<dbReference type="Pfam" id="PF08990">
    <property type="entry name" value="Docking"/>
    <property type="match status" value="1"/>
</dbReference>
<dbReference type="InterPro" id="IPR009081">
    <property type="entry name" value="PP-bd_ACP"/>
</dbReference>
<dbReference type="InterPro" id="IPR006162">
    <property type="entry name" value="Ppantetheine_attach_site"/>
</dbReference>
<dbReference type="InterPro" id="IPR057326">
    <property type="entry name" value="KR_dom"/>
</dbReference>
<dbReference type="SUPFAM" id="SSF51735">
    <property type="entry name" value="NAD(P)-binding Rossmann-fold domains"/>
    <property type="match status" value="5"/>
</dbReference>
<feature type="domain" description="Ketosynthase family 3 (KS3)" evidence="12">
    <location>
        <begin position="1449"/>
        <end position="1875"/>
    </location>
</feature>
<dbReference type="SMART" id="SM00826">
    <property type="entry name" value="PKS_DH"/>
    <property type="match status" value="1"/>
</dbReference>
<dbReference type="Gene3D" id="1.10.1200.10">
    <property type="entry name" value="ACP-like"/>
    <property type="match status" value="2"/>
</dbReference>
<dbReference type="Gene3D" id="3.10.129.110">
    <property type="entry name" value="Polyketide synthase dehydratase"/>
    <property type="match status" value="1"/>
</dbReference>
<keyword evidence="7" id="KW-0511">Multifunctional enzyme</keyword>
<accession>A0A386WWT2</accession>
<dbReference type="Proteomes" id="UP000267804">
    <property type="component" value="Chromosome"/>
</dbReference>
<dbReference type="FunFam" id="3.90.180.10:FF:000032">
    <property type="entry name" value="Probable polyketide synthase pks1"/>
    <property type="match status" value="1"/>
</dbReference>
<dbReference type="GO" id="GO:0008270">
    <property type="term" value="F:zinc ion binding"/>
    <property type="evidence" value="ECO:0007669"/>
    <property type="project" value="InterPro"/>
</dbReference>
<dbReference type="Pfam" id="PF02801">
    <property type="entry name" value="Ketoacyl-synt_C"/>
    <property type="match status" value="2"/>
</dbReference>
<dbReference type="InterPro" id="IPR002364">
    <property type="entry name" value="Quin_OxRdtase/zeta-crystal_CS"/>
</dbReference>
<dbReference type="Pfam" id="PF08659">
    <property type="entry name" value="KR"/>
    <property type="match status" value="2"/>
</dbReference>
<keyword evidence="5" id="KW-0808">Transferase</keyword>
<keyword evidence="6" id="KW-0045">Antibiotic biosynthesis</keyword>
<dbReference type="PANTHER" id="PTHR43775">
    <property type="entry name" value="FATTY ACID SYNTHASE"/>
    <property type="match status" value="1"/>
</dbReference>
<dbReference type="InterPro" id="IPR036291">
    <property type="entry name" value="NAD(P)-bd_dom_sf"/>
</dbReference>
<dbReference type="InterPro" id="IPR014030">
    <property type="entry name" value="Ketoacyl_synth_N"/>
</dbReference>
<dbReference type="PROSITE" id="PS00606">
    <property type="entry name" value="KS3_1"/>
    <property type="match status" value="2"/>
</dbReference>
<dbReference type="InterPro" id="IPR016035">
    <property type="entry name" value="Acyl_Trfase/lysoPLipase"/>
</dbReference>
<evidence type="ECO:0000256" key="6">
    <source>
        <dbReference type="ARBA" id="ARBA00023194"/>
    </source>
</evidence>
<dbReference type="InterPro" id="IPR016036">
    <property type="entry name" value="Malonyl_transacylase_ACP-bd"/>
</dbReference>
<dbReference type="RefSeq" id="WP_420900132.1">
    <property type="nucleotide sequence ID" value="NZ_CP024087.1"/>
</dbReference>
<dbReference type="PROSITE" id="PS52019">
    <property type="entry name" value="PKS_MFAS_DH"/>
    <property type="match status" value="1"/>
</dbReference>
<dbReference type="InterPro" id="IPR055123">
    <property type="entry name" value="SpnB-like_Rossmann"/>
</dbReference>
<dbReference type="InterPro" id="IPR020806">
    <property type="entry name" value="PKS_PP-bd"/>
</dbReference>
<dbReference type="PROSITE" id="PS52004">
    <property type="entry name" value="KS3_2"/>
    <property type="match status" value="2"/>
</dbReference>
<dbReference type="InterPro" id="IPR050091">
    <property type="entry name" value="PKS_NRPS_Biosynth_Enz"/>
</dbReference>
<evidence type="ECO:0000313" key="14">
    <source>
        <dbReference type="EMBL" id="AYF31948.1"/>
    </source>
</evidence>
<keyword evidence="4" id="KW-0597">Phosphoprotein</keyword>
<dbReference type="InterPro" id="IPR020807">
    <property type="entry name" value="PKS_DH"/>
</dbReference>
<dbReference type="GO" id="GO:0004315">
    <property type="term" value="F:3-oxoacyl-[acyl-carrier-protein] synthase activity"/>
    <property type="evidence" value="ECO:0007669"/>
    <property type="project" value="InterPro"/>
</dbReference>
<dbReference type="CDD" id="cd08952">
    <property type="entry name" value="KR_1_SDR_x"/>
    <property type="match status" value="1"/>
</dbReference>
<dbReference type="InterPro" id="IPR049551">
    <property type="entry name" value="PKS_DH_C"/>
</dbReference>
<dbReference type="SUPFAM" id="SSF52151">
    <property type="entry name" value="FabD/lysophospholipase-like"/>
    <property type="match status" value="2"/>
</dbReference>
<dbReference type="CDD" id="cd08956">
    <property type="entry name" value="KR_3_FAS_SDR_x"/>
    <property type="match status" value="1"/>
</dbReference>
<dbReference type="Gene3D" id="3.40.50.720">
    <property type="entry name" value="NAD(P)-binding Rossmann-like Domain"/>
    <property type="match status" value="2"/>
</dbReference>
<dbReference type="SMART" id="SM00825">
    <property type="entry name" value="PKS_KS"/>
    <property type="match status" value="2"/>
</dbReference>
<feature type="domain" description="PKS/mFAS DH" evidence="13">
    <location>
        <begin position="2321"/>
        <end position="2592"/>
    </location>
</feature>
<dbReference type="SUPFAM" id="SSF53901">
    <property type="entry name" value="Thiolase-like"/>
    <property type="match status" value="2"/>
</dbReference>
<comment type="cofactor">
    <cofactor evidence="1">
        <name>pantetheine 4'-phosphate</name>
        <dbReference type="ChEBI" id="CHEBI:47942"/>
    </cofactor>
</comment>
<dbReference type="GO" id="GO:0004312">
    <property type="term" value="F:fatty acid synthase activity"/>
    <property type="evidence" value="ECO:0007669"/>
    <property type="project" value="TreeGrafter"/>
</dbReference>
<evidence type="ECO:0000259" key="11">
    <source>
        <dbReference type="PROSITE" id="PS50075"/>
    </source>
</evidence>
<keyword evidence="8" id="KW-0012">Acyltransferase</keyword>
<dbReference type="PROSITE" id="PS00012">
    <property type="entry name" value="PHOSPHOPANTETHEINE"/>
    <property type="match status" value="1"/>
</dbReference>
<dbReference type="SMART" id="SM01294">
    <property type="entry name" value="PKS_PP_betabranch"/>
    <property type="match status" value="1"/>
</dbReference>
<dbReference type="InterPro" id="IPR016039">
    <property type="entry name" value="Thiolase-like"/>
</dbReference>
<feature type="region of interest" description="N-terminal hotdog fold" evidence="9">
    <location>
        <begin position="2321"/>
        <end position="2446"/>
    </location>
</feature>
<dbReference type="GO" id="GO:0033068">
    <property type="term" value="P:macrolide biosynthetic process"/>
    <property type="evidence" value="ECO:0007669"/>
    <property type="project" value="UniProtKB-ARBA"/>
</dbReference>
<gene>
    <name evidence="14" type="ORF">CSH63_31745</name>
</gene>
<dbReference type="PROSITE" id="PS01162">
    <property type="entry name" value="QOR_ZETA_CRYSTAL"/>
    <property type="match status" value="1"/>
</dbReference>
<dbReference type="SUPFAM" id="SSF50129">
    <property type="entry name" value="GroES-like"/>
    <property type="match status" value="1"/>
</dbReference>